<dbReference type="InterPro" id="IPR038765">
    <property type="entry name" value="Papain-like_cys_pep_sf"/>
</dbReference>
<dbReference type="InterPro" id="IPR051202">
    <property type="entry name" value="Peptidase_C40"/>
</dbReference>
<dbReference type="PROSITE" id="PS51935">
    <property type="entry name" value="NLPC_P60"/>
    <property type="match status" value="1"/>
</dbReference>
<dbReference type="InterPro" id="IPR000064">
    <property type="entry name" value="NLP_P60_dom"/>
</dbReference>
<dbReference type="NCBIfam" id="NF045974">
    <property type="entry name" value="conju_CD1108"/>
    <property type="match status" value="1"/>
</dbReference>
<keyword evidence="3" id="KW-0378">Hydrolase</keyword>
<evidence type="ECO:0000259" key="6">
    <source>
        <dbReference type="PROSITE" id="PS51935"/>
    </source>
</evidence>
<comment type="caution">
    <text evidence="7">The sequence shown here is derived from an EMBL/GenBank/DDBJ whole genome shotgun (WGS) entry which is preliminary data.</text>
</comment>
<dbReference type="Proteomes" id="UP001529380">
    <property type="component" value="Unassembled WGS sequence"/>
</dbReference>
<dbReference type="PANTHER" id="PTHR47053">
    <property type="entry name" value="MUREIN DD-ENDOPEPTIDASE MEPH-RELATED"/>
    <property type="match status" value="1"/>
</dbReference>
<reference evidence="7 8" key="3">
    <citation type="submission" date="2023-06" db="EMBL/GenBank/DDBJ databases">
        <authorList>
            <person name="Zeman M."/>
            <person name="Kubasova T."/>
            <person name="Jahodarova E."/>
            <person name="Nykrynova M."/>
            <person name="Rychlik I."/>
        </authorList>
    </citation>
    <scope>NUCLEOTIDE SEQUENCE [LARGE SCALE GENOMIC DNA]</scope>
    <source>
        <strain evidence="7 8">ET340</strain>
    </source>
</reference>
<organism evidence="7 8">
    <name type="scientific">Allofournierella massiliensis</name>
    <dbReference type="NCBI Taxonomy" id="1650663"/>
    <lineage>
        <taxon>Bacteria</taxon>
        <taxon>Bacillati</taxon>
        <taxon>Bacillota</taxon>
        <taxon>Clostridia</taxon>
        <taxon>Eubacteriales</taxon>
        <taxon>Oscillospiraceae</taxon>
        <taxon>Allofournierella</taxon>
    </lineage>
</organism>
<reference evidence="7 8" key="1">
    <citation type="submission" date="2023-06" db="EMBL/GenBank/DDBJ databases">
        <title>Identification and characterization of horizontal gene transfer across gut microbiota members of farm animals based on homology search.</title>
        <authorList>
            <person name="Schwarzerova J."/>
            <person name="Nykrynova M."/>
            <person name="Jureckova K."/>
            <person name="Cejkova D."/>
            <person name="Rychlik I."/>
        </authorList>
    </citation>
    <scope>NUCLEOTIDE SEQUENCE [LARGE SCALE GENOMIC DNA]</scope>
    <source>
        <strain evidence="7 8">ET340</strain>
    </source>
</reference>
<reference evidence="8" key="2">
    <citation type="submission" date="2023-06" db="EMBL/GenBank/DDBJ databases">
        <title>Identification and characterization of horizontal gene transfer across gut microbiota members of farm animals based on homology search.</title>
        <authorList>
            <person name="Zeman M."/>
            <person name="Kubasova T."/>
            <person name="Jahodarova E."/>
            <person name="Nykrynova M."/>
            <person name="Rychlik I."/>
        </authorList>
    </citation>
    <scope>NUCLEOTIDE SEQUENCE [LARGE SCALE GENOMIC DNA]</scope>
    <source>
        <strain evidence="8">ET340</strain>
    </source>
</reference>
<dbReference type="EMBL" id="JAUDCL010000037">
    <property type="protein sequence ID" value="MDM8202402.1"/>
    <property type="molecule type" value="Genomic_DNA"/>
</dbReference>
<protein>
    <submittedName>
        <fullName evidence="7">C40 family peptidase</fullName>
    </submittedName>
</protein>
<dbReference type="RefSeq" id="WP_289600700.1">
    <property type="nucleotide sequence ID" value="NZ_JAUDCL010000037.1"/>
</dbReference>
<accession>A0ABT7UU60</accession>
<evidence type="ECO:0000256" key="3">
    <source>
        <dbReference type="ARBA" id="ARBA00022801"/>
    </source>
</evidence>
<keyword evidence="4" id="KW-0788">Thiol protease</keyword>
<feature type="region of interest" description="Disordered" evidence="5">
    <location>
        <begin position="17"/>
        <end position="49"/>
    </location>
</feature>
<evidence type="ECO:0000256" key="2">
    <source>
        <dbReference type="ARBA" id="ARBA00022670"/>
    </source>
</evidence>
<keyword evidence="2" id="KW-0645">Protease</keyword>
<evidence type="ECO:0000313" key="7">
    <source>
        <dbReference type="EMBL" id="MDM8202402.1"/>
    </source>
</evidence>
<evidence type="ECO:0000313" key="8">
    <source>
        <dbReference type="Proteomes" id="UP001529380"/>
    </source>
</evidence>
<dbReference type="PANTHER" id="PTHR47053:SF1">
    <property type="entry name" value="MUREIN DD-ENDOPEPTIDASE MEPH-RELATED"/>
    <property type="match status" value="1"/>
</dbReference>
<evidence type="ECO:0000256" key="5">
    <source>
        <dbReference type="SAM" id="MobiDB-lite"/>
    </source>
</evidence>
<keyword evidence="8" id="KW-1185">Reference proteome</keyword>
<sequence>MARKSVRLHFTEDELANPKVKKAASRAERAADKADQAAAKTPKKRKLRLEADKTAERRVHLTFEKQDVPVGELTGRGDRFTRSTVSGTIHGRIAANNQDENTAVQAADTSTSALENGARAVDHAVYSKKLKAIKKAEHLQSKSDAANVNALYQKRMAEHPEKFSNPLSRWQQKKAIRKEYAAARRAEKTVARTGTATGKGAAGIRSIGQKLVDFKDKAIQYVAAHPQTFLIIGGLALLVIIVSSTLSSCSAFLPGSSGAVIATTFTADDADIIGANDDYKELEAELQREVDAIESNYPGYDEYNYFLDEIGHDPYQLAAYLTVRFEDYTRNEVQATLHSLFDLQYELTTEEKVEIRYRTETRTGTTTSIDPETGEITEVEYEYEVEVPYEYHILNVTLTNKNLGHVITESGGMNEDQTERYAILLQTKGNKAYLFADDPYVSNGSEYLEYEIPGEALTDERFANMVREAEKYLGYPYVWGGSSPSTSFDCSGFVSYVINHCGNGWDVGRLTANGLKNYCTIISPEEAKPGDLIFFQGTYNTSGASHVGIYVGNGMMLHCGNPISYASINTSYWQQHFYCYGRIPG</sequence>
<dbReference type="Gene3D" id="3.90.1720.10">
    <property type="entry name" value="endopeptidase domain like (from Nostoc punctiforme)"/>
    <property type="match status" value="1"/>
</dbReference>
<comment type="similarity">
    <text evidence="1">Belongs to the peptidase C40 family.</text>
</comment>
<name>A0ABT7UU60_9FIRM</name>
<feature type="domain" description="NlpC/P60" evidence="6">
    <location>
        <begin position="459"/>
        <end position="584"/>
    </location>
</feature>
<gene>
    <name evidence="7" type="ORF">QUW08_14035</name>
</gene>
<evidence type="ECO:0000256" key="4">
    <source>
        <dbReference type="ARBA" id="ARBA00022807"/>
    </source>
</evidence>
<proteinExistence type="inferred from homology"/>
<dbReference type="SUPFAM" id="SSF54001">
    <property type="entry name" value="Cysteine proteinases"/>
    <property type="match status" value="1"/>
</dbReference>
<dbReference type="Pfam" id="PF00877">
    <property type="entry name" value="NLPC_P60"/>
    <property type="match status" value="1"/>
</dbReference>
<evidence type="ECO:0000256" key="1">
    <source>
        <dbReference type="ARBA" id="ARBA00007074"/>
    </source>
</evidence>
<feature type="compositionally biased region" description="Basic and acidic residues" evidence="5">
    <location>
        <begin position="25"/>
        <end position="35"/>
    </location>
</feature>